<proteinExistence type="predicted"/>
<protein>
    <submittedName>
        <fullName evidence="1">Transcriptional regulator, MarR family domain protein</fullName>
    </submittedName>
</protein>
<name>A0A212KDT7_9PROT</name>
<dbReference type="SUPFAM" id="SSF46785">
    <property type="entry name" value="Winged helix' DNA-binding domain"/>
    <property type="match status" value="1"/>
</dbReference>
<dbReference type="EMBL" id="FLUO01000001">
    <property type="protein sequence ID" value="SBW09812.1"/>
    <property type="molecule type" value="Genomic_DNA"/>
</dbReference>
<dbReference type="InterPro" id="IPR036388">
    <property type="entry name" value="WH-like_DNA-bd_sf"/>
</dbReference>
<gene>
    <name evidence="1" type="ORF">KL86APRO_12680</name>
</gene>
<dbReference type="Gene3D" id="1.10.10.10">
    <property type="entry name" value="Winged helix-like DNA-binding domain superfamily/Winged helix DNA-binding domain"/>
    <property type="match status" value="1"/>
</dbReference>
<organism evidence="1">
    <name type="scientific">uncultured Alphaproteobacteria bacterium</name>
    <dbReference type="NCBI Taxonomy" id="91750"/>
    <lineage>
        <taxon>Bacteria</taxon>
        <taxon>Pseudomonadati</taxon>
        <taxon>Pseudomonadota</taxon>
        <taxon>Alphaproteobacteria</taxon>
        <taxon>environmental samples</taxon>
    </lineage>
</organism>
<sequence length="220" mass="24237">MSDETRTQAELDLLAALEGGGEITQMSLSRRMMVSIGLVNALLKRAVHKGFVKVKAAPRKRYVYYVTPKGFREKARLVADYLESSLHFFRKARAQFDELLAILHRGGARRVAVIGGGELMEILMLSQRDSGVEVFAVLDRATNKEHLQGVPVVRSFDELSDADAVIVADARAPQDAFDRACAAFGPGRVFAPALLRIRRDEADAGQGPECRNLKPKTQAE</sequence>
<dbReference type="AlphaFoldDB" id="A0A212KDT7"/>
<evidence type="ECO:0000313" key="1">
    <source>
        <dbReference type="EMBL" id="SBW09812.1"/>
    </source>
</evidence>
<accession>A0A212KDT7</accession>
<reference evidence="1" key="1">
    <citation type="submission" date="2016-04" db="EMBL/GenBank/DDBJ databases">
        <authorList>
            <person name="Evans L.H."/>
            <person name="Alamgir A."/>
            <person name="Owens N."/>
            <person name="Weber N.D."/>
            <person name="Virtaneva K."/>
            <person name="Barbian K."/>
            <person name="Babar A."/>
            <person name="Rosenke K."/>
        </authorList>
    </citation>
    <scope>NUCLEOTIDE SEQUENCE</scope>
    <source>
        <strain evidence="1">86</strain>
    </source>
</reference>
<dbReference type="InterPro" id="IPR036390">
    <property type="entry name" value="WH_DNA-bd_sf"/>
</dbReference>